<keyword evidence="5" id="KW-1185">Reference proteome</keyword>
<dbReference type="InterPro" id="IPR028081">
    <property type="entry name" value="Leu-bd"/>
</dbReference>
<evidence type="ECO:0000256" key="2">
    <source>
        <dbReference type="ARBA" id="ARBA00022729"/>
    </source>
</evidence>
<organism evidence="4 5">
    <name type="scientific">Streptosporangium oxazolinicum</name>
    <dbReference type="NCBI Taxonomy" id="909287"/>
    <lineage>
        <taxon>Bacteria</taxon>
        <taxon>Bacillati</taxon>
        <taxon>Actinomycetota</taxon>
        <taxon>Actinomycetes</taxon>
        <taxon>Streptosporangiales</taxon>
        <taxon>Streptosporangiaceae</taxon>
        <taxon>Streptosporangium</taxon>
    </lineage>
</organism>
<dbReference type="RefSeq" id="WP_344921334.1">
    <property type="nucleotide sequence ID" value="NZ_BAABAQ010000012.1"/>
</dbReference>
<feature type="domain" description="Leucine-binding protein" evidence="3">
    <location>
        <begin position="4"/>
        <end position="328"/>
    </location>
</feature>
<keyword evidence="2" id="KW-0732">Signal</keyword>
<reference evidence="5" key="1">
    <citation type="journal article" date="2019" name="Int. J. Syst. Evol. Microbiol.">
        <title>The Global Catalogue of Microorganisms (GCM) 10K type strain sequencing project: providing services to taxonomists for standard genome sequencing and annotation.</title>
        <authorList>
            <consortium name="The Broad Institute Genomics Platform"/>
            <consortium name="The Broad Institute Genome Sequencing Center for Infectious Disease"/>
            <person name="Wu L."/>
            <person name="Ma J."/>
        </authorList>
    </citation>
    <scope>NUCLEOTIDE SEQUENCE [LARGE SCALE GENOMIC DNA]</scope>
    <source>
        <strain evidence="5">JCM 17388</strain>
    </source>
</reference>
<dbReference type="Gene3D" id="3.40.50.2300">
    <property type="match status" value="3"/>
</dbReference>
<dbReference type="EMBL" id="BAABAQ010000012">
    <property type="protein sequence ID" value="GAA4202431.1"/>
    <property type="molecule type" value="Genomic_DNA"/>
</dbReference>
<evidence type="ECO:0000259" key="3">
    <source>
        <dbReference type="Pfam" id="PF13458"/>
    </source>
</evidence>
<dbReference type="Proteomes" id="UP001501251">
    <property type="component" value="Unassembled WGS sequence"/>
</dbReference>
<comment type="caution">
    <text evidence="4">The sequence shown here is derived from an EMBL/GenBank/DDBJ whole genome shotgun (WGS) entry which is preliminary data.</text>
</comment>
<sequence>MTALTIGACLSLSGKHARFGTQARLGLEIWHAANSAPDLVIQDDRSDPAVLRASLRGLSDRCDLLLGPYSTRLMRGAGDVAAGLGRLIWNHGGSGDDVEAAHPGHVVSVLTPAGRYAEPFLRHLAGTGALPVRIVCGRGGFGRQVAAGAETIARSLGIDTVRLGPGDDLPRTAGGAWALLCAGAFEEDVETVKRARSLPAPPRVVCAVAAGVREFGEAIDDPYGVYGVGQWFPGTADSAEVGIGEPDFLAAYRDRAGTLPDYPAVQAVAAAIIATHCATAAGDTGRDALWSAAASLETTTLFGAFKIDPRTGTQLGHRPALIRWESDGPVAA</sequence>
<protein>
    <recommendedName>
        <fullName evidence="3">Leucine-binding protein domain-containing protein</fullName>
    </recommendedName>
</protein>
<accession>A0ABP8BAT9</accession>
<proteinExistence type="inferred from homology"/>
<comment type="similarity">
    <text evidence="1">Belongs to the leucine-binding protein family.</text>
</comment>
<dbReference type="SUPFAM" id="SSF53822">
    <property type="entry name" value="Periplasmic binding protein-like I"/>
    <property type="match status" value="1"/>
</dbReference>
<dbReference type="InterPro" id="IPR028082">
    <property type="entry name" value="Peripla_BP_I"/>
</dbReference>
<evidence type="ECO:0000256" key="1">
    <source>
        <dbReference type="ARBA" id="ARBA00010062"/>
    </source>
</evidence>
<dbReference type="Pfam" id="PF13458">
    <property type="entry name" value="Peripla_BP_6"/>
    <property type="match status" value="1"/>
</dbReference>
<gene>
    <name evidence="4" type="ORF">GCM10022252_58580</name>
</gene>
<name>A0ABP8BAT9_9ACTN</name>
<evidence type="ECO:0000313" key="4">
    <source>
        <dbReference type="EMBL" id="GAA4202431.1"/>
    </source>
</evidence>
<evidence type="ECO:0000313" key="5">
    <source>
        <dbReference type="Proteomes" id="UP001501251"/>
    </source>
</evidence>